<organism evidence="2 4">
    <name type="scientific">Rhodococcus opacus</name>
    <name type="common">Nocardia opaca</name>
    <dbReference type="NCBI Taxonomy" id="37919"/>
    <lineage>
        <taxon>Bacteria</taxon>
        <taxon>Bacillati</taxon>
        <taxon>Actinomycetota</taxon>
        <taxon>Actinomycetes</taxon>
        <taxon>Mycobacteriales</taxon>
        <taxon>Nocardiaceae</taxon>
        <taxon>Rhodococcus</taxon>
    </lineage>
</organism>
<dbReference type="EMBL" id="CP130953">
    <property type="protein sequence ID" value="WLF44547.1"/>
    <property type="molecule type" value="Genomic_DNA"/>
</dbReference>
<dbReference type="RefSeq" id="WP_269592774.1">
    <property type="nucleotide sequence ID" value="NZ_CP130953.1"/>
</dbReference>
<protein>
    <submittedName>
        <fullName evidence="2">Uncharacterized protein</fullName>
    </submittedName>
</protein>
<accession>A0AAX3Y5B4</accession>
<dbReference type="AlphaFoldDB" id="A0AAX3Y5B4"/>
<proteinExistence type="predicted"/>
<evidence type="ECO:0000313" key="2">
    <source>
        <dbReference type="EMBL" id="WLF44547.1"/>
    </source>
</evidence>
<keyword evidence="3" id="KW-1185">Reference proteome</keyword>
<dbReference type="Proteomes" id="UP001066327">
    <property type="component" value="Unassembled WGS sequence"/>
</dbReference>
<gene>
    <name evidence="1" type="ORF">O4328_41430</name>
    <name evidence="2" type="ORF">Q5707_21580</name>
</gene>
<reference evidence="2" key="2">
    <citation type="submission" date="2023-07" db="EMBL/GenBank/DDBJ databases">
        <title>Genomic analysis of Rhodococcus opacus VOC-14 with glycol ethers degradation activity.</title>
        <authorList>
            <person name="Narkevich D.A."/>
            <person name="Hlushen A.M."/>
            <person name="Akhremchuk A.E."/>
            <person name="Sikolenko M.A."/>
            <person name="Valentovich L.N."/>
        </authorList>
    </citation>
    <scope>NUCLEOTIDE SEQUENCE</scope>
    <source>
        <strain evidence="2">VOC-14</strain>
    </source>
</reference>
<evidence type="ECO:0000313" key="3">
    <source>
        <dbReference type="Proteomes" id="UP001066327"/>
    </source>
</evidence>
<evidence type="ECO:0000313" key="4">
    <source>
        <dbReference type="Proteomes" id="UP001231166"/>
    </source>
</evidence>
<dbReference type="EMBL" id="JAPWIS010000040">
    <property type="protein sequence ID" value="MCZ4590022.1"/>
    <property type="molecule type" value="Genomic_DNA"/>
</dbReference>
<dbReference type="Proteomes" id="UP001231166">
    <property type="component" value="Chromosome"/>
</dbReference>
<sequence length="44" mass="4935">MTATPDERIFSYGNSARDSYTLHHSAYVDSTFLESEMRGVFSGT</sequence>
<evidence type="ECO:0000313" key="1">
    <source>
        <dbReference type="EMBL" id="MCZ4590022.1"/>
    </source>
</evidence>
<name>A0AAX3Y5B4_RHOOP</name>
<reference evidence="1" key="1">
    <citation type="submission" date="2022-12" db="EMBL/GenBank/DDBJ databases">
        <authorList>
            <person name="Krivoruchko A.V."/>
            <person name="Elkin A."/>
        </authorList>
    </citation>
    <scope>NUCLEOTIDE SEQUENCE</scope>
    <source>
        <strain evidence="1">IEGM 249</strain>
    </source>
</reference>